<evidence type="ECO:0000313" key="11">
    <source>
        <dbReference type="Proteomes" id="UP001141552"/>
    </source>
</evidence>
<dbReference type="Gene3D" id="3.40.50.1820">
    <property type="entry name" value="alpha/beta hydrolase"/>
    <property type="match status" value="1"/>
</dbReference>
<comment type="caution">
    <text evidence="10">The sequence shown here is derived from an EMBL/GenBank/DDBJ whole genome shotgun (WGS) entry which is preliminary data.</text>
</comment>
<feature type="signal peptide" evidence="9">
    <location>
        <begin position="1"/>
        <end position="22"/>
    </location>
</feature>
<keyword evidence="11" id="KW-1185">Reference proteome</keyword>
<dbReference type="PRINTS" id="PR00724">
    <property type="entry name" value="CRBOXYPTASEC"/>
</dbReference>
<dbReference type="GO" id="GO:0004185">
    <property type="term" value="F:serine-type carboxypeptidase activity"/>
    <property type="evidence" value="ECO:0007669"/>
    <property type="project" value="UniProtKB-UniRule"/>
</dbReference>
<sequence length="490" mass="54113">MAKFSVLVGVSSLVLLVSLVQGELATAARNHDGSEEWGYVEVRPKAHMFWWYYKSPYRVEDASKPWPVILWLQGGPTTVKLSITLVNAYCYLIEVFFFSVLVLRKKGASGVGIGNFEEVGPLDSNLKPRNSTWLRMADLLFVDNPVGTGYSFVEDLNANLFAKTDEVAAIDLTTLLKELFNKNETLQKSPLYIVAESYGGKFAVTLALAALQAIEAGTLKLKLGGVALGDSWISPEDFVFSWGPLLKDVSRIDNNGAAQANSLAQKIRQQINDNHYEDATNTWAELEGVISASSNSVDFYNFLLDSGMDPVSLTAAELSRELAIKSYVRYFSSLRSFPGGGVGDTDSLMNGVIKEKLKIIPDNVTWGGQSDQVFNELSGDFMRPRINEVDQLLAKGVNVTVYSGQLDLICATKGTEAWVEKLKWEGIRDFLNMDRTPLYCGDRSTRGFTKSYKNLHFYWILKAGHFVPVDQPCLALNMVGQITQSPAASA</sequence>
<dbReference type="EC" id="3.4.16.-" evidence="9"/>
<proteinExistence type="inferred from homology"/>
<dbReference type="PANTHER" id="PTHR11802">
    <property type="entry name" value="SERINE PROTEASE FAMILY S10 SERINE CARBOXYPEPTIDASE"/>
    <property type="match status" value="1"/>
</dbReference>
<evidence type="ECO:0000256" key="6">
    <source>
        <dbReference type="ARBA" id="ARBA00022729"/>
    </source>
</evidence>
<dbReference type="Pfam" id="PF00450">
    <property type="entry name" value="Peptidase_S10"/>
    <property type="match status" value="2"/>
</dbReference>
<evidence type="ECO:0000256" key="8">
    <source>
        <dbReference type="ARBA" id="ARBA00023180"/>
    </source>
</evidence>
<accession>A0A9Q0FQB2</accession>
<dbReference type="OrthoDB" id="443318at2759"/>
<evidence type="ECO:0000256" key="4">
    <source>
        <dbReference type="ARBA" id="ARBA00022645"/>
    </source>
</evidence>
<evidence type="ECO:0000256" key="5">
    <source>
        <dbReference type="ARBA" id="ARBA00022670"/>
    </source>
</evidence>
<evidence type="ECO:0000313" key="10">
    <source>
        <dbReference type="EMBL" id="KAJ4835616.1"/>
    </source>
</evidence>
<dbReference type="InterPro" id="IPR029058">
    <property type="entry name" value="AB_hydrolase_fold"/>
</dbReference>
<keyword evidence="7 9" id="KW-0378">Hydrolase</keyword>
<keyword evidence="6 9" id="KW-0732">Signal</keyword>
<dbReference type="AlphaFoldDB" id="A0A9Q0FQB2"/>
<organism evidence="10 11">
    <name type="scientific">Turnera subulata</name>
    <dbReference type="NCBI Taxonomy" id="218843"/>
    <lineage>
        <taxon>Eukaryota</taxon>
        <taxon>Viridiplantae</taxon>
        <taxon>Streptophyta</taxon>
        <taxon>Embryophyta</taxon>
        <taxon>Tracheophyta</taxon>
        <taxon>Spermatophyta</taxon>
        <taxon>Magnoliopsida</taxon>
        <taxon>eudicotyledons</taxon>
        <taxon>Gunneridae</taxon>
        <taxon>Pentapetalae</taxon>
        <taxon>rosids</taxon>
        <taxon>fabids</taxon>
        <taxon>Malpighiales</taxon>
        <taxon>Passifloraceae</taxon>
        <taxon>Turnera</taxon>
    </lineage>
</organism>
<dbReference type="GO" id="GO:0006508">
    <property type="term" value="P:proteolysis"/>
    <property type="evidence" value="ECO:0007669"/>
    <property type="project" value="UniProtKB-KW"/>
</dbReference>
<keyword evidence="8" id="KW-0325">Glycoprotein</keyword>
<dbReference type="InterPro" id="IPR018202">
    <property type="entry name" value="Ser_caboxypep_ser_AS"/>
</dbReference>
<evidence type="ECO:0000256" key="2">
    <source>
        <dbReference type="ARBA" id="ARBA00009431"/>
    </source>
</evidence>
<comment type="similarity">
    <text evidence="2 9">Belongs to the peptidase S10 family.</text>
</comment>
<reference evidence="10" key="2">
    <citation type="journal article" date="2023" name="Plants (Basel)">
        <title>Annotation of the Turnera subulata (Passifloraceae) Draft Genome Reveals the S-Locus Evolved after the Divergence of Turneroideae from Passifloroideae in a Stepwise Manner.</title>
        <authorList>
            <person name="Henning P.M."/>
            <person name="Roalson E.H."/>
            <person name="Mir W."/>
            <person name="McCubbin A.G."/>
            <person name="Shore J.S."/>
        </authorList>
    </citation>
    <scope>NUCLEOTIDE SEQUENCE</scope>
    <source>
        <strain evidence="10">F60SS</strain>
    </source>
</reference>
<dbReference type="SUPFAM" id="SSF53474">
    <property type="entry name" value="alpha/beta-Hydrolases"/>
    <property type="match status" value="1"/>
</dbReference>
<feature type="chain" id="PRO_5040535642" description="Carboxypeptidase" evidence="9">
    <location>
        <begin position="23"/>
        <end position="490"/>
    </location>
</feature>
<evidence type="ECO:0000256" key="3">
    <source>
        <dbReference type="ARBA" id="ARBA00022525"/>
    </source>
</evidence>
<dbReference type="PANTHER" id="PTHR11802:SF3">
    <property type="entry name" value="RETINOID-INDUCIBLE SERINE CARBOXYPEPTIDASE"/>
    <property type="match status" value="1"/>
</dbReference>
<evidence type="ECO:0000256" key="9">
    <source>
        <dbReference type="RuleBase" id="RU361156"/>
    </source>
</evidence>
<dbReference type="PROSITE" id="PS00131">
    <property type="entry name" value="CARBOXYPEPT_SER_SER"/>
    <property type="match status" value="1"/>
</dbReference>
<dbReference type="InterPro" id="IPR001563">
    <property type="entry name" value="Peptidase_S10"/>
</dbReference>
<evidence type="ECO:0000256" key="1">
    <source>
        <dbReference type="ARBA" id="ARBA00004613"/>
    </source>
</evidence>
<dbReference type="EMBL" id="JAKUCV010004356">
    <property type="protein sequence ID" value="KAJ4835616.1"/>
    <property type="molecule type" value="Genomic_DNA"/>
</dbReference>
<dbReference type="Proteomes" id="UP001141552">
    <property type="component" value="Unassembled WGS sequence"/>
</dbReference>
<keyword evidence="5 9" id="KW-0645">Protease</keyword>
<keyword evidence="3" id="KW-0964">Secreted</keyword>
<name>A0A9Q0FQB2_9ROSI</name>
<reference evidence="10" key="1">
    <citation type="submission" date="2022-02" db="EMBL/GenBank/DDBJ databases">
        <authorList>
            <person name="Henning P.M."/>
            <person name="McCubbin A.G."/>
            <person name="Shore J.S."/>
        </authorList>
    </citation>
    <scope>NUCLEOTIDE SEQUENCE</scope>
    <source>
        <strain evidence="10">F60SS</strain>
        <tissue evidence="10">Leaves</tissue>
    </source>
</reference>
<dbReference type="GO" id="GO:0005576">
    <property type="term" value="C:extracellular region"/>
    <property type="evidence" value="ECO:0007669"/>
    <property type="project" value="UniProtKB-SubCell"/>
</dbReference>
<comment type="subcellular location">
    <subcellularLocation>
        <location evidence="1">Secreted</location>
    </subcellularLocation>
</comment>
<gene>
    <name evidence="10" type="primary">SCPL51_1</name>
    <name evidence="10" type="ORF">Tsubulata_010860</name>
</gene>
<evidence type="ECO:0000256" key="7">
    <source>
        <dbReference type="ARBA" id="ARBA00022801"/>
    </source>
</evidence>
<protein>
    <recommendedName>
        <fullName evidence="9">Carboxypeptidase</fullName>
        <ecNumber evidence="9">3.4.16.-</ecNumber>
    </recommendedName>
</protein>
<keyword evidence="4 9" id="KW-0121">Carboxypeptidase</keyword>